<dbReference type="SUPFAM" id="SSF53756">
    <property type="entry name" value="UDP-Glycosyltransferase/glycogen phosphorylase"/>
    <property type="match status" value="1"/>
</dbReference>
<dbReference type="EMBL" id="CP107006">
    <property type="protein sequence ID" value="UYQ92422.1"/>
    <property type="molecule type" value="Genomic_DNA"/>
</dbReference>
<dbReference type="RefSeq" id="WP_264280689.1">
    <property type="nucleotide sequence ID" value="NZ_CP107006.1"/>
</dbReference>
<proteinExistence type="predicted"/>
<reference evidence="2" key="1">
    <citation type="submission" date="2022-10" db="EMBL/GenBank/DDBJ databases">
        <title>Chitinophaga sp. nov., isolated from soil.</title>
        <authorList>
            <person name="Jeon C.O."/>
        </authorList>
    </citation>
    <scope>NUCLEOTIDE SEQUENCE</scope>
    <source>
        <strain evidence="2">R8</strain>
    </source>
</reference>
<protein>
    <submittedName>
        <fullName evidence="2">Glycosyltransferase family 4 protein</fullName>
    </submittedName>
</protein>
<dbReference type="Proteomes" id="UP001162741">
    <property type="component" value="Chromosome"/>
</dbReference>
<gene>
    <name evidence="2" type="ORF">MKQ68_20270</name>
</gene>
<dbReference type="InterPro" id="IPR050194">
    <property type="entry name" value="Glycosyltransferase_grp1"/>
</dbReference>
<feature type="domain" description="Glycosyl transferase family 1" evidence="1">
    <location>
        <begin position="223"/>
        <end position="369"/>
    </location>
</feature>
<dbReference type="Gene3D" id="3.40.50.2000">
    <property type="entry name" value="Glycogen Phosphorylase B"/>
    <property type="match status" value="2"/>
</dbReference>
<dbReference type="PANTHER" id="PTHR45947">
    <property type="entry name" value="SULFOQUINOVOSYL TRANSFERASE SQD2"/>
    <property type="match status" value="1"/>
</dbReference>
<dbReference type="PANTHER" id="PTHR45947:SF3">
    <property type="entry name" value="SULFOQUINOVOSYL TRANSFERASE SQD2"/>
    <property type="match status" value="1"/>
</dbReference>
<sequence>MMSPVNSVLFLSGDDFKAKSIQVIRKTPEAYVKAGWKVIYIVARDSSNKGNYYYEDPIVPEGVDVRRFEIPGTNLLNKLNNKVLVAVLVRLRRYLAIIMLFLKGRRYLAGNKVDVLYGYEMPGFLAARLLKVFRLSGKSRVIARFQGVVFVREWLRRGYWQRKVTNAETFYGLRTSSDLCIMTNDGTEGDWVLRQLSSKHLNNLRFLVNGVDQTPADPAKSLEYRKSLGLDAVAHVWISVSRLDDHKRVDRCLRTFAHATMQLGLIDAHYVIVGEGAKRTEFEMLAESLGISSSVTFLGAVNQSEVKHILGAADVFISMYEGSNVGNPLIEAIQANKLIVTLNNGGTGNWIQHNYNGLIYDIDDAKDLQQTEVETIAVDVVAVLKNESEQVRLKANLETTRSEKIWSWEDRFKAELSAVEKLLHI</sequence>
<evidence type="ECO:0000313" key="2">
    <source>
        <dbReference type="EMBL" id="UYQ92422.1"/>
    </source>
</evidence>
<organism evidence="2 3">
    <name type="scientific">Chitinophaga horti</name>
    <dbReference type="NCBI Taxonomy" id="2920382"/>
    <lineage>
        <taxon>Bacteria</taxon>
        <taxon>Pseudomonadati</taxon>
        <taxon>Bacteroidota</taxon>
        <taxon>Chitinophagia</taxon>
        <taxon>Chitinophagales</taxon>
        <taxon>Chitinophagaceae</taxon>
        <taxon>Chitinophaga</taxon>
    </lineage>
</organism>
<name>A0ABY6J1C1_9BACT</name>
<keyword evidence="3" id="KW-1185">Reference proteome</keyword>
<dbReference type="Pfam" id="PF00534">
    <property type="entry name" value="Glycos_transf_1"/>
    <property type="match status" value="1"/>
</dbReference>
<accession>A0ABY6J1C1</accession>
<evidence type="ECO:0000313" key="3">
    <source>
        <dbReference type="Proteomes" id="UP001162741"/>
    </source>
</evidence>
<evidence type="ECO:0000259" key="1">
    <source>
        <dbReference type="Pfam" id="PF00534"/>
    </source>
</evidence>
<dbReference type="InterPro" id="IPR001296">
    <property type="entry name" value="Glyco_trans_1"/>
</dbReference>
<dbReference type="CDD" id="cd03801">
    <property type="entry name" value="GT4_PimA-like"/>
    <property type="match status" value="1"/>
</dbReference>